<dbReference type="InterPro" id="IPR008979">
    <property type="entry name" value="Galactose-bd-like_sf"/>
</dbReference>
<dbReference type="Pfam" id="PF13199">
    <property type="entry name" value="Glyco_hydro_66"/>
    <property type="match status" value="1"/>
</dbReference>
<feature type="domain" description="CBM-cenC" evidence="5">
    <location>
        <begin position="639"/>
        <end position="763"/>
    </location>
</feature>
<dbReference type="CDD" id="cd14745">
    <property type="entry name" value="GH66"/>
    <property type="match status" value="1"/>
</dbReference>
<organism evidence="6">
    <name type="scientific">Paenibacillus mucilaginosus K02</name>
    <dbReference type="NCBI Taxonomy" id="997761"/>
    <lineage>
        <taxon>Bacteria</taxon>
        <taxon>Bacillati</taxon>
        <taxon>Bacillota</taxon>
        <taxon>Bacilli</taxon>
        <taxon>Bacillales</taxon>
        <taxon>Paenibacillaceae</taxon>
        <taxon>Paenibacillus</taxon>
    </lineage>
</organism>
<evidence type="ECO:0000256" key="1">
    <source>
        <dbReference type="ARBA" id="ARBA00010837"/>
    </source>
</evidence>
<evidence type="ECO:0000313" key="6">
    <source>
        <dbReference type="EMBL" id="AFK65331.1"/>
    </source>
</evidence>
<evidence type="ECO:0000256" key="4">
    <source>
        <dbReference type="SAM" id="SignalP"/>
    </source>
</evidence>
<evidence type="ECO:0000256" key="3">
    <source>
        <dbReference type="ARBA" id="ARBA00022801"/>
    </source>
</evidence>
<comment type="similarity">
    <text evidence="1">Belongs to the glycosyl hydrolase 66 family.</text>
</comment>
<dbReference type="AlphaFoldDB" id="V9IRX1"/>
<sequence length="779" mass="86029">MKLMKSKCMKSTAAAFITAAVLMTTIVSALPTKVSASSTGTILYDVTTDKSMYSPGAKVQLRIDIKNRTGRDIAGGRVEIKAKHLGQQVGQAITKAYDLKNSADLMMVADWTAPGTDFKGYLLEVYIHDAAGALLDSDTVGVDISSSWLKFPRYGYVWDYTENVDTAGRIDKLKNYHINAIQYYDWKYRHHKPVADHPDVWDDWSGRKIYGSSVRGYIANAKAANMASMSYNMTYAATNGYDKDGVNSQWGLYYADDNPNGTGQFNFKMADSTPTGITHLYFFNMRNKAWQDYIFAQQNKVFANFDFDGWHGDTVGEWGRMKTWDGQTLYVKDTYTEFLNAAKAAIGSKYLVFNPVGAQGIEHVNKSNVDAIYAEIWPWDRDSEGQLYDTYASLRKEIEQSRRESGGKSLIVPAYMSYDYGEQNPGRPFNTAAVLLTDAAVYAAGGSRLELGDNGNMLSNEYFPAQNLYMTEDLQKRVSKLYDFIVAYENLLRDGQTETANRIEIPGYASSAAGDPNKIWAYGKKDGKYEIIQMINLLGVSRNDWRANDGQKETPAKITDYEVKYYYTNDVNSVWVASPDARDGRSQKLAITAKGSDAGGNFVKFRVPSLEYWNMIYMSGEVTPDETEGGSTGGGGTTANLLSNGGFESGTLTPWTEWHPDGQPASYGIDGSDVKEGAKKLYFWNANAYQQSVHQVKTGLAGGTYTVKAWVKATAYGGAPSAARLEVNGAYTSLTADGTWKQYSSTVNVTNGSVDVGFYVNSPGATSVQIDEVTLTKNP</sequence>
<dbReference type="Gene3D" id="2.60.40.10">
    <property type="entry name" value="Immunoglobulins"/>
    <property type="match status" value="1"/>
</dbReference>
<feature type="signal peptide" evidence="4">
    <location>
        <begin position="1"/>
        <end position="29"/>
    </location>
</feature>
<dbReference type="EMBL" id="JN225137">
    <property type="protein sequence ID" value="AFK65331.1"/>
    <property type="molecule type" value="Genomic_DNA"/>
</dbReference>
<evidence type="ECO:0000256" key="2">
    <source>
        <dbReference type="ARBA" id="ARBA00022729"/>
    </source>
</evidence>
<dbReference type="Pfam" id="PF02018">
    <property type="entry name" value="CBM_4_9"/>
    <property type="match status" value="1"/>
</dbReference>
<accession>V9IRX1</accession>
<dbReference type="InterPro" id="IPR025092">
    <property type="entry name" value="Glyco_hydro_66"/>
</dbReference>
<reference evidence="6" key="1">
    <citation type="submission" date="2011-07" db="EMBL/GenBank/DDBJ databases">
        <title>Some potential microbial weathering related gene sequences of Bacillus mucilaginosus.</title>
        <authorList>
            <person name="Lian B."/>
            <person name="Xiao B."/>
        </authorList>
    </citation>
    <scope>NUCLEOTIDE SEQUENCE</scope>
    <source>
        <strain evidence="6">K02</strain>
    </source>
</reference>
<dbReference type="Gene3D" id="2.60.40.1180">
    <property type="entry name" value="Golgi alpha-mannosidase II"/>
    <property type="match status" value="1"/>
</dbReference>
<dbReference type="Gene3D" id="2.60.120.260">
    <property type="entry name" value="Galactose-binding domain-like"/>
    <property type="match status" value="1"/>
</dbReference>
<feature type="chain" id="PRO_5038791513" evidence="4">
    <location>
        <begin position="30"/>
        <end position="779"/>
    </location>
</feature>
<keyword evidence="3" id="KW-0378">Hydrolase</keyword>
<dbReference type="InterPro" id="IPR013780">
    <property type="entry name" value="Glyco_hydro_b"/>
</dbReference>
<dbReference type="InterPro" id="IPR003305">
    <property type="entry name" value="CenC_carb-bd"/>
</dbReference>
<dbReference type="GO" id="GO:0016798">
    <property type="term" value="F:hydrolase activity, acting on glycosyl bonds"/>
    <property type="evidence" value="ECO:0007669"/>
    <property type="project" value="InterPro"/>
</dbReference>
<dbReference type="SUPFAM" id="SSF49785">
    <property type="entry name" value="Galactose-binding domain-like"/>
    <property type="match status" value="1"/>
</dbReference>
<proteinExistence type="inferred from homology"/>
<dbReference type="Gene3D" id="3.20.20.80">
    <property type="entry name" value="Glycosidases"/>
    <property type="match status" value="1"/>
</dbReference>
<name>V9IRX1_9BACL</name>
<evidence type="ECO:0000259" key="5">
    <source>
        <dbReference type="Pfam" id="PF02018"/>
    </source>
</evidence>
<keyword evidence="2 4" id="KW-0732">Signal</keyword>
<protein>
    <submittedName>
        <fullName evidence="6">Dextranase 1</fullName>
    </submittedName>
</protein>
<dbReference type="InterPro" id="IPR013783">
    <property type="entry name" value="Ig-like_fold"/>
</dbReference>